<protein>
    <submittedName>
        <fullName evidence="4">O-methyltransferase</fullName>
    </submittedName>
</protein>
<dbReference type="CDD" id="cd02440">
    <property type="entry name" value="AdoMet_MTases"/>
    <property type="match status" value="1"/>
</dbReference>
<evidence type="ECO:0000313" key="4">
    <source>
        <dbReference type="EMBL" id="AXK36823.1"/>
    </source>
</evidence>
<keyword evidence="5" id="KW-1185">Reference proteome</keyword>
<keyword evidence="2 4" id="KW-0808">Transferase</keyword>
<dbReference type="PANTHER" id="PTHR10509">
    <property type="entry name" value="O-METHYLTRANSFERASE-RELATED"/>
    <property type="match status" value="1"/>
</dbReference>
<evidence type="ECO:0000256" key="3">
    <source>
        <dbReference type="ARBA" id="ARBA00022691"/>
    </source>
</evidence>
<dbReference type="PANTHER" id="PTHR10509:SF14">
    <property type="entry name" value="CAFFEOYL-COA O-METHYLTRANSFERASE 3-RELATED"/>
    <property type="match status" value="1"/>
</dbReference>
<dbReference type="GO" id="GO:0008171">
    <property type="term" value="F:O-methyltransferase activity"/>
    <property type="evidence" value="ECO:0007669"/>
    <property type="project" value="InterPro"/>
</dbReference>
<dbReference type="PROSITE" id="PS51682">
    <property type="entry name" value="SAM_OMT_I"/>
    <property type="match status" value="1"/>
</dbReference>
<organism evidence="4 5">
    <name type="scientific">Streptomyces armeniacus</name>
    <dbReference type="NCBI Taxonomy" id="83291"/>
    <lineage>
        <taxon>Bacteria</taxon>
        <taxon>Bacillati</taxon>
        <taxon>Actinomycetota</taxon>
        <taxon>Actinomycetes</taxon>
        <taxon>Kitasatosporales</taxon>
        <taxon>Streptomycetaceae</taxon>
        <taxon>Streptomyces</taxon>
    </lineage>
</organism>
<gene>
    <name evidence="4" type="ORF">DVA86_34060</name>
</gene>
<dbReference type="GO" id="GO:0032259">
    <property type="term" value="P:methylation"/>
    <property type="evidence" value="ECO:0007669"/>
    <property type="project" value="UniProtKB-KW"/>
</dbReference>
<sequence>MSQNQWTDVDQFLTEQLHAPDDVLDAAIADSVAAGLPEISVSANQGKLLHLIARIQAARTVLEIGTLGGYSTIWLARALPEDGRLVTLEADPGHADVARANLTRAGLDKKVEVRVGNAVETLPQLVDDEAAPFDLVFIDADKPNNPTYLEWSLKLTRPGSIIIGDNVVRDGTVVDAGTADPKTQGSRKLVELIGQNPRLSATAVQTVGTKGYDGFVLARVTE</sequence>
<dbReference type="InterPro" id="IPR050362">
    <property type="entry name" value="Cation-dep_OMT"/>
</dbReference>
<name>A0A345XYV7_9ACTN</name>
<accession>A0A345XYV7</accession>
<evidence type="ECO:0000256" key="2">
    <source>
        <dbReference type="ARBA" id="ARBA00022679"/>
    </source>
</evidence>
<dbReference type="Pfam" id="PF01596">
    <property type="entry name" value="Methyltransf_3"/>
    <property type="match status" value="1"/>
</dbReference>
<dbReference type="KEGG" id="sarm:DVA86_34060"/>
<dbReference type="GO" id="GO:0008757">
    <property type="term" value="F:S-adenosylmethionine-dependent methyltransferase activity"/>
    <property type="evidence" value="ECO:0007669"/>
    <property type="project" value="TreeGrafter"/>
</dbReference>
<dbReference type="Gene3D" id="3.40.50.150">
    <property type="entry name" value="Vaccinia Virus protein VP39"/>
    <property type="match status" value="1"/>
</dbReference>
<keyword evidence="1 4" id="KW-0489">Methyltransferase</keyword>
<evidence type="ECO:0000313" key="5">
    <source>
        <dbReference type="Proteomes" id="UP000254425"/>
    </source>
</evidence>
<evidence type="ECO:0000256" key="1">
    <source>
        <dbReference type="ARBA" id="ARBA00022603"/>
    </source>
</evidence>
<dbReference type="SUPFAM" id="SSF53335">
    <property type="entry name" value="S-adenosyl-L-methionine-dependent methyltransferases"/>
    <property type="match status" value="1"/>
</dbReference>
<proteinExistence type="predicted"/>
<reference evidence="4 5" key="1">
    <citation type="submission" date="2018-07" db="EMBL/GenBank/DDBJ databases">
        <title>Draft genome of the type strain Streptomyces armeniacus ATCC 15676.</title>
        <authorList>
            <person name="Labana P."/>
            <person name="Gosse J.T."/>
            <person name="Boddy C.N."/>
        </authorList>
    </citation>
    <scope>NUCLEOTIDE SEQUENCE [LARGE SCALE GENOMIC DNA]</scope>
    <source>
        <strain evidence="4 5">ATCC 15676</strain>
    </source>
</reference>
<dbReference type="Proteomes" id="UP000254425">
    <property type="component" value="Chromosome"/>
</dbReference>
<dbReference type="InterPro" id="IPR002935">
    <property type="entry name" value="SAM_O-MeTrfase"/>
</dbReference>
<dbReference type="AlphaFoldDB" id="A0A345XYV7"/>
<dbReference type="EMBL" id="CP031320">
    <property type="protein sequence ID" value="AXK36823.1"/>
    <property type="molecule type" value="Genomic_DNA"/>
</dbReference>
<keyword evidence="3" id="KW-0949">S-adenosyl-L-methionine</keyword>
<dbReference type="RefSeq" id="WP_208884010.1">
    <property type="nucleotide sequence ID" value="NZ_CP031320.1"/>
</dbReference>
<dbReference type="InterPro" id="IPR029063">
    <property type="entry name" value="SAM-dependent_MTases_sf"/>
</dbReference>